<feature type="region of interest" description="Disordered" evidence="2">
    <location>
        <begin position="1"/>
        <end position="67"/>
    </location>
</feature>
<dbReference type="Proteomes" id="UP000319257">
    <property type="component" value="Unassembled WGS sequence"/>
</dbReference>
<dbReference type="InterPro" id="IPR006600">
    <property type="entry name" value="HTH_CenpB_DNA-bd_dom"/>
</dbReference>
<dbReference type="Gene3D" id="1.10.10.60">
    <property type="entry name" value="Homeodomain-like"/>
    <property type="match status" value="2"/>
</dbReference>
<dbReference type="InterPro" id="IPR041188">
    <property type="entry name" value="HTH_ABP1_N"/>
</dbReference>
<feature type="compositionally biased region" description="Low complexity" evidence="2">
    <location>
        <begin position="48"/>
        <end position="59"/>
    </location>
</feature>
<dbReference type="STRING" id="1093900.A0A507ATK0"/>
<dbReference type="OrthoDB" id="125347at2759"/>
<proteinExistence type="predicted"/>
<gene>
    <name evidence="4" type="ORF">E0L32_000539</name>
</gene>
<feature type="region of interest" description="Disordered" evidence="2">
    <location>
        <begin position="298"/>
        <end position="317"/>
    </location>
</feature>
<feature type="compositionally biased region" description="Acidic residues" evidence="2">
    <location>
        <begin position="34"/>
        <end position="46"/>
    </location>
</feature>
<dbReference type="GeneID" id="41967986"/>
<sequence length="493" mass="52688">MADSAQSPTSSAASEAGDAAAMAARCKKEKQHPEEDEQEDEQDEEQGSSSSPPAAAPSAGRPIKERHSLSLEQRRALRRWASSQAVRPSHRACIDWFRSQYSHTISQSTVSHSLSPKYARLDGDPPQLSGSRLRFGNWPDVERLVLLWHGQAVASSGRHPTNDELAEKARDIFAQLPKYKGEAAPEFSPGWIHRFKKRYGLLMRRQRRHHAAHPDPATDVPYLVGAVPRFLNVGPDTSPAAIRDAVQRVVGVEPTLVTCARVRDDIVRNSGGGTPLAGGHHHHHHQSQPPDLLLQQQEGEHHPPAPRPAIGGGDGFTDEDAEVVLQNALRALQQEEAEAEAAAAAVREARDRAERADRGLPPPGSNSSATTQQQTYAQHALATTTTTTTSAAAASSSSSSSGAPTTPPPPPRQEPGSLSIGGSAPPSSVGAKFASLLGAGNPLTLTPIPADGPATAATTTTTERPIRCPFCVNQRMLRSIKEAVEHMSTHVVV</sequence>
<keyword evidence="1" id="KW-0238">DNA-binding</keyword>
<evidence type="ECO:0000259" key="3">
    <source>
        <dbReference type="PROSITE" id="PS51253"/>
    </source>
</evidence>
<dbReference type="SUPFAM" id="SSF46689">
    <property type="entry name" value="Homeodomain-like"/>
    <property type="match status" value="2"/>
</dbReference>
<evidence type="ECO:0000313" key="4">
    <source>
        <dbReference type="EMBL" id="TPX14145.1"/>
    </source>
</evidence>
<feature type="domain" description="HTH CENPB-type" evidence="3">
    <location>
        <begin position="129"/>
        <end position="205"/>
    </location>
</feature>
<feature type="compositionally biased region" description="Low complexity" evidence="2">
    <location>
        <begin position="367"/>
        <end position="404"/>
    </location>
</feature>
<feature type="compositionally biased region" description="Low complexity" evidence="2">
    <location>
        <begin position="10"/>
        <end position="24"/>
    </location>
</feature>
<dbReference type="EMBL" id="SKBQ01000002">
    <property type="protein sequence ID" value="TPX14145.1"/>
    <property type="molecule type" value="Genomic_DNA"/>
</dbReference>
<dbReference type="GO" id="GO:0003677">
    <property type="term" value="F:DNA binding"/>
    <property type="evidence" value="ECO:0007669"/>
    <property type="project" value="UniProtKB-KW"/>
</dbReference>
<dbReference type="AlphaFoldDB" id="A0A507ATK0"/>
<dbReference type="InParanoid" id="A0A507ATK0"/>
<dbReference type="Pfam" id="PF03221">
    <property type="entry name" value="HTH_Tnp_Tc5"/>
    <property type="match status" value="1"/>
</dbReference>
<feature type="region of interest" description="Disordered" evidence="2">
    <location>
        <begin position="268"/>
        <end position="291"/>
    </location>
</feature>
<keyword evidence="5" id="KW-1185">Reference proteome</keyword>
<dbReference type="InterPro" id="IPR009057">
    <property type="entry name" value="Homeodomain-like_sf"/>
</dbReference>
<dbReference type="RefSeq" id="XP_030995856.1">
    <property type="nucleotide sequence ID" value="XM_031139914.1"/>
</dbReference>
<name>A0A507ATK0_9PEZI</name>
<protein>
    <recommendedName>
        <fullName evidence="3">HTH CENPB-type domain-containing protein</fullName>
    </recommendedName>
</protein>
<dbReference type="Pfam" id="PF18107">
    <property type="entry name" value="HTH_ABP1_N"/>
    <property type="match status" value="1"/>
</dbReference>
<organism evidence="4 5">
    <name type="scientific">Thyridium curvatum</name>
    <dbReference type="NCBI Taxonomy" id="1093900"/>
    <lineage>
        <taxon>Eukaryota</taxon>
        <taxon>Fungi</taxon>
        <taxon>Dikarya</taxon>
        <taxon>Ascomycota</taxon>
        <taxon>Pezizomycotina</taxon>
        <taxon>Sordariomycetes</taxon>
        <taxon>Sordariomycetidae</taxon>
        <taxon>Thyridiales</taxon>
        <taxon>Thyridiaceae</taxon>
        <taxon>Thyridium</taxon>
    </lineage>
</organism>
<comment type="caution">
    <text evidence="4">The sequence shown here is derived from an EMBL/GenBank/DDBJ whole genome shotgun (WGS) entry which is preliminary data.</text>
</comment>
<accession>A0A507ATK0</accession>
<dbReference type="PROSITE" id="PS51253">
    <property type="entry name" value="HTH_CENPB"/>
    <property type="match status" value="1"/>
</dbReference>
<evidence type="ECO:0000256" key="1">
    <source>
        <dbReference type="ARBA" id="ARBA00023125"/>
    </source>
</evidence>
<reference evidence="4 5" key="1">
    <citation type="submission" date="2019-06" db="EMBL/GenBank/DDBJ databases">
        <title>Draft genome sequence of the filamentous fungus Phialemoniopsis curvata isolated from diesel fuel.</title>
        <authorList>
            <person name="Varaljay V.A."/>
            <person name="Lyon W.J."/>
            <person name="Crouch A.L."/>
            <person name="Drake C.E."/>
            <person name="Hollomon J.M."/>
            <person name="Nadeau L.J."/>
            <person name="Nunn H.S."/>
            <person name="Stevenson B.S."/>
            <person name="Bojanowski C.L."/>
            <person name="Crookes-Goodson W.J."/>
        </authorList>
    </citation>
    <scope>NUCLEOTIDE SEQUENCE [LARGE SCALE GENOMIC DNA]</scope>
    <source>
        <strain evidence="4 5">D216</strain>
    </source>
</reference>
<evidence type="ECO:0000256" key="2">
    <source>
        <dbReference type="SAM" id="MobiDB-lite"/>
    </source>
</evidence>
<evidence type="ECO:0000313" key="5">
    <source>
        <dbReference type="Proteomes" id="UP000319257"/>
    </source>
</evidence>
<dbReference type="SMART" id="SM00674">
    <property type="entry name" value="CENPB"/>
    <property type="match status" value="1"/>
</dbReference>
<feature type="compositionally biased region" description="Basic and acidic residues" evidence="2">
    <location>
        <begin position="347"/>
        <end position="358"/>
    </location>
</feature>
<feature type="region of interest" description="Disordered" evidence="2">
    <location>
        <begin position="340"/>
        <end position="428"/>
    </location>
</feature>